<gene>
    <name evidence="2" type="ORF">H2204_008636</name>
</gene>
<proteinExistence type="predicted"/>
<evidence type="ECO:0000313" key="2">
    <source>
        <dbReference type="EMBL" id="KAJ9630131.1"/>
    </source>
</evidence>
<accession>A0AA38XZI3</accession>
<protein>
    <submittedName>
        <fullName evidence="2">Uncharacterized protein</fullName>
    </submittedName>
</protein>
<name>A0AA38XZI3_9EURO</name>
<keyword evidence="3" id="KW-1185">Reference proteome</keyword>
<dbReference type="EMBL" id="JAPDRN010000064">
    <property type="protein sequence ID" value="KAJ9630131.1"/>
    <property type="molecule type" value="Genomic_DNA"/>
</dbReference>
<evidence type="ECO:0000313" key="3">
    <source>
        <dbReference type="Proteomes" id="UP001172681"/>
    </source>
</evidence>
<feature type="compositionally biased region" description="Acidic residues" evidence="1">
    <location>
        <begin position="1052"/>
        <end position="1062"/>
    </location>
</feature>
<reference evidence="2" key="1">
    <citation type="submission" date="2022-10" db="EMBL/GenBank/DDBJ databases">
        <title>Culturing micro-colonial fungi from biological soil crusts in the Mojave desert and describing Neophaeococcomyces mojavensis, and introducing the new genera and species Taxawa tesnikishii.</title>
        <authorList>
            <person name="Kurbessoian T."/>
            <person name="Stajich J.E."/>
        </authorList>
    </citation>
    <scope>NUCLEOTIDE SEQUENCE</scope>
    <source>
        <strain evidence="2">TK_35</strain>
    </source>
</reference>
<dbReference type="AlphaFoldDB" id="A0AA38XZI3"/>
<sequence length="1090" mass="121759">MNQFIGKFTSALVSGSSENNISLANLNFEFSLVKLEAPAEFQPVGYSLSIGRRQTAELGAQHQLARVLGALFCQIVPHTPKLVQAFGKRVSEIITTPGANPKGTSADGPFKESVGADATSIWASATSGPSALAVLLLACMLARKFVDAKHSVAIWVELVGIRQREVLSEAKSSGFSVNETVLAAQQRILREDLAAFDASIRAWLITSDQVMIKKVKQLRLILDNLTTLPVSAGKDTYSKILSAWTAAMNGFEALLDGKPQNVTDSSMLLALPAWQLYPNLLVLADSEPKKVHFKDDLFLPSVEITVGLQWNQDDLDTPGFRWSLALSHLKYYGEAVSVLVDQDNFRITIEELGLIAFGSLLASWNVPRDLTEDVVSWVCDIGPAFRDHSRQEKSTYLYFEWFGVLFKAAHMLMNSPPQRRQECEKLISYGRRRGRNFLGGSAGSAEQESLFGLTNPHLIRALQFPPGQERQLQYLRSVVQRNEEKDNLLLVYHHVCTLCSVTVLATAYAHERWSTKRSEDGTRRKESVHARWIVLRTPEELSDDAHAEKTYLWGHIKSRNISSGKTRRHISGHKIRRNLVPLCREVTPADVLKGHQNAPVPVEALTPDHQQSPFGCCAQHSFLEAVGKHLLAYMKLLFRAFFGRLSPESAVKELKKVELNKESVCEYLQEISLRETGETSPLLALQLRPDWIDDVWEDLPYMDSLHNVDIALSIRCQTSLTALWLIAQVCKQFPSASFPIKVAERPFDLYDDIIRAHGMRGPSSRLLKTLTRPEALAGICMLELGGASVSTSYLHRAFAVSAGNSIFVAECLLSDPSERVPDHAIRRIVGNLGKPGISILVSPRNLKVKERTDDFRAVEHAQYDTVRSDSFPGVSLHLSLTEWCMAVATLDHVYGHIDRDIFLIEAAISVHDKGRWYADIDILDDVYSFNLPVLKGHCRCGNPTKSPPRAYTSIDTFDELLDPPESVGIVRAHKNWPARLAAACIVRQRLNTDGAFFLSCKDIECWTCLERLFDDGDDDDDDYNDETKCVLLEDDSDAECAKGNCDDKDGKDGDDDPDDGDDMALFGMTKEDMEYYRSFSEEDRVIIFID</sequence>
<dbReference type="Proteomes" id="UP001172681">
    <property type="component" value="Unassembled WGS sequence"/>
</dbReference>
<comment type="caution">
    <text evidence="2">The sequence shown here is derived from an EMBL/GenBank/DDBJ whole genome shotgun (WGS) entry which is preliminary data.</text>
</comment>
<feature type="region of interest" description="Disordered" evidence="1">
    <location>
        <begin position="1043"/>
        <end position="1064"/>
    </location>
</feature>
<evidence type="ECO:0000256" key="1">
    <source>
        <dbReference type="SAM" id="MobiDB-lite"/>
    </source>
</evidence>
<organism evidence="2 3">
    <name type="scientific">Knufia peltigerae</name>
    <dbReference type="NCBI Taxonomy" id="1002370"/>
    <lineage>
        <taxon>Eukaryota</taxon>
        <taxon>Fungi</taxon>
        <taxon>Dikarya</taxon>
        <taxon>Ascomycota</taxon>
        <taxon>Pezizomycotina</taxon>
        <taxon>Eurotiomycetes</taxon>
        <taxon>Chaetothyriomycetidae</taxon>
        <taxon>Chaetothyriales</taxon>
        <taxon>Trichomeriaceae</taxon>
        <taxon>Knufia</taxon>
    </lineage>
</organism>